<organism evidence="2 3">
    <name type="scientific">pteropodid alphaherpesvirus 2</name>
    <dbReference type="NCBI Taxonomy" id="3118716"/>
    <lineage>
        <taxon>Viruses</taxon>
        <taxon>Duplodnaviria</taxon>
        <taxon>Heunggongvirae</taxon>
        <taxon>Peploviricota</taxon>
        <taxon>Herviviricetes</taxon>
        <taxon>Herpesvirales</taxon>
        <taxon>Orthoherpesviridae</taxon>
        <taxon>Alphaherpesvirinae</taxon>
        <taxon>Simplexvirus</taxon>
        <taxon>Simplexvirus pteropodidalpha2</taxon>
    </lineage>
</organism>
<dbReference type="InterPro" id="IPR002580">
    <property type="entry name" value="Herpes_UL24"/>
</dbReference>
<dbReference type="EMBL" id="LC492974">
    <property type="protein sequence ID" value="BBM13196.1"/>
    <property type="molecule type" value="Genomic_DNA"/>
</dbReference>
<sequence length="263" mass="28912">MVGKTTSVVERRKILRAGERSHTRFYAVLAKEVREFNETRICGKLMMMMSKSLQGRSMFEARRVSLICEVDLGARRPDCICIFEFTNPNPGGGVCIILELKTCRFMSSGETASKREQRATGMNQLRDSLKLLQPLAPPGNQDIYLCPILVFISQKTLRVSRVTRLVPLKIAGDIGAMNRALTSLSTYTVPLKPRKRRAPSLRKRQPRKSGSGGKPGLSAATSSMPTDRPHASSSVVAVGARNTNVLQKIAALFCVPTPPPKAD</sequence>
<accession>A0A510J6X4</accession>
<evidence type="ECO:0000313" key="3">
    <source>
        <dbReference type="Proteomes" id="UP001143588"/>
    </source>
</evidence>
<dbReference type="GeneID" id="80540210"/>
<dbReference type="RefSeq" id="YP_010801505.1">
    <property type="nucleotide sequence ID" value="NC_076965.1"/>
</dbReference>
<dbReference type="KEGG" id="vg:80540210"/>
<dbReference type="Proteomes" id="UP001143588">
    <property type="component" value="Segment"/>
</dbReference>
<protein>
    <submittedName>
        <fullName evidence="2">Nuclear protein</fullName>
    </submittedName>
</protein>
<proteinExistence type="predicted"/>
<feature type="compositionally biased region" description="Polar residues" evidence="1">
    <location>
        <begin position="219"/>
        <end position="235"/>
    </location>
</feature>
<dbReference type="Pfam" id="PF01646">
    <property type="entry name" value="Herpes_UL24"/>
    <property type="match status" value="1"/>
</dbReference>
<reference evidence="2 3" key="1">
    <citation type="journal article" date="2020" name="J. Virol.">
        <title>Characterization of a Novel Alphaherpesvirus Isolated from the Fruit Bat Pteropus lylei in Vietnam.</title>
        <authorList>
            <person name="Inagaki T."/>
            <person name="Yamada S."/>
            <person name="Fujii H."/>
            <person name="Yoshikawa T."/>
            <person name="Shibamura M."/>
            <person name="Harada S."/>
            <person name="Fukushi S."/>
            <person name="Le M.Q."/>
            <person name="Nguyen C.T."/>
            <person name="Nguyen T.T.T."/>
            <person name="Nguyen T.T."/>
            <person name="Nguyen T.T."/>
            <person name="Quach V.T."/>
            <person name="Thong V.D."/>
            <person name="Mori K."/>
            <person name="Sasaki M."/>
            <person name="Setiyono A."/>
            <person name="Handharyani E."/>
            <person name="Takeyama H."/>
            <person name="Hasebe F."/>
            <person name="Saijo M."/>
        </authorList>
    </citation>
    <scope>NUCLEOTIDE SEQUENCE [LARGE SCALE GENOMIC DNA]</scope>
</reference>
<name>A0A510J6X4_9ALPH</name>
<evidence type="ECO:0000256" key="1">
    <source>
        <dbReference type="SAM" id="MobiDB-lite"/>
    </source>
</evidence>
<keyword evidence="3" id="KW-1185">Reference proteome</keyword>
<gene>
    <name evidence="2" type="primary">UL24</name>
</gene>
<feature type="region of interest" description="Disordered" evidence="1">
    <location>
        <begin position="189"/>
        <end position="235"/>
    </location>
</feature>
<evidence type="ECO:0000313" key="2">
    <source>
        <dbReference type="EMBL" id="BBM13196.1"/>
    </source>
</evidence>
<feature type="compositionally biased region" description="Basic residues" evidence="1">
    <location>
        <begin position="192"/>
        <end position="207"/>
    </location>
</feature>